<name>A0A3M9MYC9_9BACT</name>
<organism evidence="1 2">
    <name type="scientific">Rufibacter immobilis</name>
    <dbReference type="NCBI Taxonomy" id="1348778"/>
    <lineage>
        <taxon>Bacteria</taxon>
        <taxon>Pseudomonadati</taxon>
        <taxon>Bacteroidota</taxon>
        <taxon>Cytophagia</taxon>
        <taxon>Cytophagales</taxon>
        <taxon>Hymenobacteraceae</taxon>
        <taxon>Rufibacter</taxon>
    </lineage>
</organism>
<proteinExistence type="predicted"/>
<sequence>MLYQENTELVQGVEADVLQQEDALKIDASGFMTGEQLAILSMARLIALKALYRKQLGYV</sequence>
<gene>
    <name evidence="1" type="ORF">EFA69_09515</name>
</gene>
<dbReference type="AlphaFoldDB" id="A0A3M9MYC9"/>
<evidence type="ECO:0000313" key="1">
    <source>
        <dbReference type="EMBL" id="RNI29768.1"/>
    </source>
</evidence>
<comment type="caution">
    <text evidence="1">The sequence shown here is derived from an EMBL/GenBank/DDBJ whole genome shotgun (WGS) entry which is preliminary data.</text>
</comment>
<dbReference type="EMBL" id="RJJE01000009">
    <property type="protein sequence ID" value="RNI29768.1"/>
    <property type="molecule type" value="Genomic_DNA"/>
</dbReference>
<evidence type="ECO:0000313" key="2">
    <source>
        <dbReference type="Proteomes" id="UP000271010"/>
    </source>
</evidence>
<dbReference type="OrthoDB" id="9992442at2"/>
<dbReference type="RefSeq" id="WP_123132851.1">
    <property type="nucleotide sequence ID" value="NZ_JBHMAD010000007.1"/>
</dbReference>
<protein>
    <submittedName>
        <fullName evidence="1">Uncharacterized protein</fullName>
    </submittedName>
</protein>
<reference evidence="1 2" key="1">
    <citation type="submission" date="2018-11" db="EMBL/GenBank/DDBJ databases">
        <title>Rufibacter latericius sp. nov., isolated from water in Baiyang Lake.</title>
        <authorList>
            <person name="Yang Y."/>
        </authorList>
    </citation>
    <scope>NUCLEOTIDE SEQUENCE [LARGE SCALE GENOMIC DNA]</scope>
    <source>
        <strain evidence="1 2">MCC P1</strain>
    </source>
</reference>
<dbReference type="Proteomes" id="UP000271010">
    <property type="component" value="Unassembled WGS sequence"/>
</dbReference>
<keyword evidence="2" id="KW-1185">Reference proteome</keyword>
<accession>A0A3M9MYC9</accession>